<keyword evidence="2" id="KW-1185">Reference proteome</keyword>
<gene>
    <name evidence="1" type="ORF">JY572_14720</name>
</gene>
<dbReference type="Proteomes" id="UP000663090">
    <property type="component" value="Chromosome"/>
</dbReference>
<reference evidence="1 2" key="1">
    <citation type="submission" date="2021-02" db="EMBL/GenBank/DDBJ databases">
        <title>De Novo genome assembly of isolated myxobacteria.</title>
        <authorList>
            <person name="Stevens D.C."/>
        </authorList>
    </citation>
    <scope>NUCLEOTIDE SEQUENCE [LARGE SCALE GENOMIC DNA]</scope>
    <source>
        <strain evidence="1 2">SCHIC003</strain>
    </source>
</reference>
<name>A0ABX7NEH2_9BACT</name>
<accession>A0ABX7NEH2</accession>
<evidence type="ECO:0000313" key="2">
    <source>
        <dbReference type="Proteomes" id="UP000663090"/>
    </source>
</evidence>
<protein>
    <submittedName>
        <fullName evidence="1">Uncharacterized protein</fullName>
    </submittedName>
</protein>
<dbReference type="RefSeq" id="WP_206718865.1">
    <property type="nucleotide sequence ID" value="NZ_CP071091.1"/>
</dbReference>
<dbReference type="EMBL" id="CP071091">
    <property type="protein sequence ID" value="QSQ17231.1"/>
    <property type="molecule type" value="Genomic_DNA"/>
</dbReference>
<organism evidence="1 2">
    <name type="scientific">Myxococcus landrumensis</name>
    <dbReference type="NCBI Taxonomy" id="2813577"/>
    <lineage>
        <taxon>Bacteria</taxon>
        <taxon>Pseudomonadati</taxon>
        <taxon>Myxococcota</taxon>
        <taxon>Myxococcia</taxon>
        <taxon>Myxococcales</taxon>
        <taxon>Cystobacterineae</taxon>
        <taxon>Myxococcaceae</taxon>
        <taxon>Myxococcus</taxon>
    </lineage>
</organism>
<sequence>MHPSLSNIGAYIKAGVLALEPAARGAGTTQGPAVDITRFKSLVLSVVVGASSGAPAGVSAAFSFESRVPDGAWAAVKDRDGSPITVAATAVSGAVELDLDLSMVGDDHEELRVVQVLSFTGGTAPTLLTGASLVLGGAARLPV</sequence>
<proteinExistence type="predicted"/>
<evidence type="ECO:0000313" key="1">
    <source>
        <dbReference type="EMBL" id="QSQ17231.1"/>
    </source>
</evidence>